<sequence>MDTFNKISAKNRRGVYFCPLNQRADTTTRDFNYACNTSLFGKGPAEPTAKYQYHRLAEFKNPQRCLIFSDRCPEQSASAIYWAGNLRYMANQPPDASSQVIGYLHNGMAHILWLPGNISPLSPCAYNTFYSSKIIANNGAYEVYQ</sequence>
<evidence type="ECO:0000313" key="1">
    <source>
        <dbReference type="EMBL" id="MPN43575.1"/>
    </source>
</evidence>
<dbReference type="EMBL" id="VSSQ01102060">
    <property type="protein sequence ID" value="MPN43575.1"/>
    <property type="molecule type" value="Genomic_DNA"/>
</dbReference>
<accession>A0A645HX11</accession>
<name>A0A645HX11_9ZZZZ</name>
<organism evidence="1">
    <name type="scientific">bioreactor metagenome</name>
    <dbReference type="NCBI Taxonomy" id="1076179"/>
    <lineage>
        <taxon>unclassified sequences</taxon>
        <taxon>metagenomes</taxon>
        <taxon>ecological metagenomes</taxon>
    </lineage>
</organism>
<protein>
    <submittedName>
        <fullName evidence="1">Uncharacterized protein</fullName>
    </submittedName>
</protein>
<comment type="caution">
    <text evidence="1">The sequence shown here is derived from an EMBL/GenBank/DDBJ whole genome shotgun (WGS) entry which is preliminary data.</text>
</comment>
<gene>
    <name evidence="1" type="ORF">SDC9_191135</name>
</gene>
<proteinExistence type="predicted"/>
<dbReference type="AlphaFoldDB" id="A0A645HX11"/>
<reference evidence="1" key="1">
    <citation type="submission" date="2019-08" db="EMBL/GenBank/DDBJ databases">
        <authorList>
            <person name="Kucharzyk K."/>
            <person name="Murdoch R.W."/>
            <person name="Higgins S."/>
            <person name="Loffler F."/>
        </authorList>
    </citation>
    <scope>NUCLEOTIDE SEQUENCE</scope>
</reference>